<protein>
    <submittedName>
        <fullName evidence="1">Uncharacterized protein</fullName>
    </submittedName>
</protein>
<dbReference type="EMBL" id="BMNH01000002">
    <property type="protein sequence ID" value="GGO63258.1"/>
    <property type="molecule type" value="Genomic_DNA"/>
</dbReference>
<reference evidence="1" key="1">
    <citation type="journal article" date="2014" name="Int. J. Syst. Evol. Microbiol.">
        <title>Complete genome sequence of Corynebacterium casei LMG S-19264T (=DSM 44701T), isolated from a smear-ripened cheese.</title>
        <authorList>
            <consortium name="US DOE Joint Genome Institute (JGI-PGF)"/>
            <person name="Walter F."/>
            <person name="Albersmeier A."/>
            <person name="Kalinowski J."/>
            <person name="Ruckert C."/>
        </authorList>
    </citation>
    <scope>NUCLEOTIDE SEQUENCE</scope>
    <source>
        <strain evidence="1">CGMCC 4.7368</strain>
    </source>
</reference>
<organism evidence="1 2">
    <name type="scientific">Nonomuraea cavernae</name>
    <dbReference type="NCBI Taxonomy" id="2045107"/>
    <lineage>
        <taxon>Bacteria</taxon>
        <taxon>Bacillati</taxon>
        <taxon>Actinomycetota</taxon>
        <taxon>Actinomycetes</taxon>
        <taxon>Streptosporangiales</taxon>
        <taxon>Streptosporangiaceae</taxon>
        <taxon>Nonomuraea</taxon>
    </lineage>
</organism>
<sequence length="112" mass="12286">MTPTVAMSQLRVALAARGVSTRDEDVRELRGGCYSILNLQGLSVTCGPEWIRWFPVPGSRWGWHRATDPAGAAHALAALMLRGDSGSTTLRTVRQLGHAPRYVANNDTRPRF</sequence>
<accession>A0A917YPS0</accession>
<gene>
    <name evidence="1" type="ORF">GCM10012289_09850</name>
</gene>
<dbReference type="Proteomes" id="UP000646523">
    <property type="component" value="Unassembled WGS sequence"/>
</dbReference>
<evidence type="ECO:0000313" key="1">
    <source>
        <dbReference type="EMBL" id="GGO63258.1"/>
    </source>
</evidence>
<name>A0A917YPS0_9ACTN</name>
<evidence type="ECO:0000313" key="2">
    <source>
        <dbReference type="Proteomes" id="UP000646523"/>
    </source>
</evidence>
<dbReference type="AlphaFoldDB" id="A0A917YPS0"/>
<comment type="caution">
    <text evidence="1">The sequence shown here is derived from an EMBL/GenBank/DDBJ whole genome shotgun (WGS) entry which is preliminary data.</text>
</comment>
<proteinExistence type="predicted"/>
<keyword evidence="2" id="KW-1185">Reference proteome</keyword>
<reference evidence="1" key="2">
    <citation type="submission" date="2020-09" db="EMBL/GenBank/DDBJ databases">
        <authorList>
            <person name="Sun Q."/>
            <person name="Zhou Y."/>
        </authorList>
    </citation>
    <scope>NUCLEOTIDE SEQUENCE</scope>
    <source>
        <strain evidence="1">CGMCC 4.7368</strain>
    </source>
</reference>